<feature type="region of interest" description="Disordered" evidence="1">
    <location>
        <begin position="88"/>
        <end position="114"/>
    </location>
</feature>
<dbReference type="EMBL" id="BMAW01042029">
    <property type="protein sequence ID" value="GFS32058.1"/>
    <property type="molecule type" value="Genomic_DNA"/>
</dbReference>
<accession>A0A8X6J3T4</accession>
<name>A0A8X6J3T4_NEPPI</name>
<evidence type="ECO:0000313" key="2">
    <source>
        <dbReference type="EMBL" id="GFS32058.1"/>
    </source>
</evidence>
<reference evidence="2" key="1">
    <citation type="submission" date="2020-08" db="EMBL/GenBank/DDBJ databases">
        <title>Multicomponent nature underlies the extraordinary mechanical properties of spider dragline silk.</title>
        <authorList>
            <person name="Kono N."/>
            <person name="Nakamura H."/>
            <person name="Mori M."/>
            <person name="Yoshida Y."/>
            <person name="Ohtoshi R."/>
            <person name="Malay A.D."/>
            <person name="Moran D.A.P."/>
            <person name="Tomita M."/>
            <person name="Numata K."/>
            <person name="Arakawa K."/>
        </authorList>
    </citation>
    <scope>NUCLEOTIDE SEQUENCE</scope>
</reference>
<organism evidence="2 3">
    <name type="scientific">Nephila pilipes</name>
    <name type="common">Giant wood spider</name>
    <name type="synonym">Nephila maculata</name>
    <dbReference type="NCBI Taxonomy" id="299642"/>
    <lineage>
        <taxon>Eukaryota</taxon>
        <taxon>Metazoa</taxon>
        <taxon>Ecdysozoa</taxon>
        <taxon>Arthropoda</taxon>
        <taxon>Chelicerata</taxon>
        <taxon>Arachnida</taxon>
        <taxon>Araneae</taxon>
        <taxon>Araneomorphae</taxon>
        <taxon>Entelegynae</taxon>
        <taxon>Araneoidea</taxon>
        <taxon>Nephilidae</taxon>
        <taxon>Nephila</taxon>
    </lineage>
</organism>
<protein>
    <submittedName>
        <fullName evidence="2">Uncharacterized protein</fullName>
    </submittedName>
</protein>
<feature type="compositionally biased region" description="Basic and acidic residues" evidence="1">
    <location>
        <begin position="92"/>
        <end position="104"/>
    </location>
</feature>
<keyword evidence="3" id="KW-1185">Reference proteome</keyword>
<proteinExistence type="predicted"/>
<evidence type="ECO:0000256" key="1">
    <source>
        <dbReference type="SAM" id="MobiDB-lite"/>
    </source>
</evidence>
<dbReference type="AlphaFoldDB" id="A0A8X6J3T4"/>
<evidence type="ECO:0000313" key="3">
    <source>
        <dbReference type="Proteomes" id="UP000887013"/>
    </source>
</evidence>
<dbReference type="Proteomes" id="UP000887013">
    <property type="component" value="Unassembled WGS sequence"/>
</dbReference>
<gene>
    <name evidence="2" type="ORF">NPIL_704091</name>
</gene>
<sequence length="114" mass="13274">MEREKVYLFSEQRKKEGEKVMLGAEEESVLPGTPKQITRRKERDGFMGERKRLEKFCQNSSVKLETDSCKGLSGQLNFRLQRIRVQSTCSARGDRGKPHFHEEPTPLSRNRQYG</sequence>
<comment type="caution">
    <text evidence="2">The sequence shown here is derived from an EMBL/GenBank/DDBJ whole genome shotgun (WGS) entry which is preliminary data.</text>
</comment>